<feature type="chain" id="PRO_5040899556" description="Outer membrane protein beta-barrel domain-containing protein" evidence="1">
    <location>
        <begin position="21"/>
        <end position="407"/>
    </location>
</feature>
<evidence type="ECO:0000313" key="3">
    <source>
        <dbReference type="Proteomes" id="UP001155182"/>
    </source>
</evidence>
<protein>
    <recommendedName>
        <fullName evidence="4">Outer membrane protein beta-barrel domain-containing protein</fullName>
    </recommendedName>
</protein>
<dbReference type="Proteomes" id="UP001155182">
    <property type="component" value="Unassembled WGS sequence"/>
</dbReference>
<comment type="caution">
    <text evidence="2">The sequence shown here is derived from an EMBL/GenBank/DDBJ whole genome shotgun (WGS) entry which is preliminary data.</text>
</comment>
<proteinExistence type="predicted"/>
<dbReference type="RefSeq" id="WP_252588285.1">
    <property type="nucleotide sequence ID" value="NZ_JAMWYS010000036.1"/>
</dbReference>
<feature type="signal peptide" evidence="1">
    <location>
        <begin position="1"/>
        <end position="20"/>
    </location>
</feature>
<keyword evidence="3" id="KW-1185">Reference proteome</keyword>
<name>A0A9X2F3L6_9SPHI</name>
<dbReference type="EMBL" id="JAMWYS010000036">
    <property type="protein sequence ID" value="MCO4293631.1"/>
    <property type="molecule type" value="Genomic_DNA"/>
</dbReference>
<accession>A0A9X2F3L6</accession>
<evidence type="ECO:0000256" key="1">
    <source>
        <dbReference type="SAM" id="SignalP"/>
    </source>
</evidence>
<keyword evidence="1" id="KW-0732">Signal</keyword>
<dbReference type="AlphaFoldDB" id="A0A9X2F3L6"/>
<sequence length="407" mass="47086">MKRLYIIIFAILTIPFYTSAQSNFVSGYVIKFNGDTIKGMIDNREWNNTPNKIVFKNESESSYKATDILGFGTTNENYKSFKLDVTLNKKNQHDLVADQDPVVTKDTTLFLRFLVKSDYDVYVLVDKNDITHFYIMQGKKPTELVHFQKLITVNQSPYLVENNTFRDQLTEILKADKALAWKIKKMGYYEDEIVNIFKHYNKSKGINELGKQPKNLNERLIDYNIIAGLANSSTSIYYTSGWDRRDYKLNNSASPVIGAGITLYLPRSRRQLSFDNQLFYSNYSLESPKYAAPSYLNAYSLMKYSAQYLKMQNIFRYQYPKGLIRPYVGAGMSFGLLLSSKSTFIGSFLSTKPVPRPVGRDLKSFEPGFAFLLGTTFNRFRLELHNDFGINRINVTYYQLNLCYRLN</sequence>
<gene>
    <name evidence="2" type="ORF">NF867_12215</name>
</gene>
<evidence type="ECO:0000313" key="2">
    <source>
        <dbReference type="EMBL" id="MCO4293631.1"/>
    </source>
</evidence>
<evidence type="ECO:0008006" key="4">
    <source>
        <dbReference type="Google" id="ProtNLM"/>
    </source>
</evidence>
<reference evidence="2" key="1">
    <citation type="submission" date="2022-06" db="EMBL/GenBank/DDBJ databases">
        <title>Solitalea sp. MAHUQ-68 isolated from rhizospheric soil.</title>
        <authorList>
            <person name="Huq M.A."/>
        </authorList>
    </citation>
    <scope>NUCLEOTIDE SEQUENCE</scope>
    <source>
        <strain evidence="2">MAHUQ-68</strain>
    </source>
</reference>
<organism evidence="2 3">
    <name type="scientific">Solitalea agri</name>
    <dbReference type="NCBI Taxonomy" id="2953739"/>
    <lineage>
        <taxon>Bacteria</taxon>
        <taxon>Pseudomonadati</taxon>
        <taxon>Bacteroidota</taxon>
        <taxon>Sphingobacteriia</taxon>
        <taxon>Sphingobacteriales</taxon>
        <taxon>Sphingobacteriaceae</taxon>
        <taxon>Solitalea</taxon>
    </lineage>
</organism>